<dbReference type="Proteomes" id="UP000628984">
    <property type="component" value="Unassembled WGS sequence"/>
</dbReference>
<dbReference type="PANTHER" id="PTHR30482">
    <property type="entry name" value="HIGH-AFFINITY BRANCHED-CHAIN AMINO ACID TRANSPORT SYSTEM PERMEASE"/>
    <property type="match status" value="1"/>
</dbReference>
<evidence type="ECO:0000313" key="8">
    <source>
        <dbReference type="EMBL" id="GGW44529.1"/>
    </source>
</evidence>
<gene>
    <name evidence="8" type="ORF">GCM10011452_36000</name>
</gene>
<evidence type="ECO:0000313" key="9">
    <source>
        <dbReference type="Proteomes" id="UP000628984"/>
    </source>
</evidence>
<dbReference type="RefSeq" id="WP_189635273.1">
    <property type="nucleotide sequence ID" value="NZ_BMYQ01000017.1"/>
</dbReference>
<dbReference type="AlphaFoldDB" id="A0A918J3D0"/>
<proteinExistence type="predicted"/>
<keyword evidence="5 7" id="KW-0472">Membrane</keyword>
<reference evidence="8" key="1">
    <citation type="journal article" date="2014" name="Int. J. Syst. Evol. Microbiol.">
        <title>Complete genome sequence of Corynebacterium casei LMG S-19264T (=DSM 44701T), isolated from a smear-ripened cheese.</title>
        <authorList>
            <consortium name="US DOE Joint Genome Institute (JGI-PGF)"/>
            <person name="Walter F."/>
            <person name="Albersmeier A."/>
            <person name="Kalinowski J."/>
            <person name="Ruckert C."/>
        </authorList>
    </citation>
    <scope>NUCLEOTIDE SEQUENCE</scope>
    <source>
        <strain evidence="8">KCTC 23714</strain>
    </source>
</reference>
<feature type="transmembrane region" description="Helical" evidence="7">
    <location>
        <begin position="159"/>
        <end position="179"/>
    </location>
</feature>
<dbReference type="EMBL" id="BMYQ01000017">
    <property type="protein sequence ID" value="GGW44529.1"/>
    <property type="molecule type" value="Genomic_DNA"/>
</dbReference>
<feature type="transmembrane region" description="Helical" evidence="7">
    <location>
        <begin position="236"/>
        <end position="258"/>
    </location>
</feature>
<keyword evidence="4 7" id="KW-1133">Transmembrane helix</keyword>
<dbReference type="GO" id="GO:0005886">
    <property type="term" value="C:plasma membrane"/>
    <property type="evidence" value="ECO:0007669"/>
    <property type="project" value="UniProtKB-SubCell"/>
</dbReference>
<evidence type="ECO:0000256" key="7">
    <source>
        <dbReference type="SAM" id="Phobius"/>
    </source>
</evidence>
<dbReference type="InterPro" id="IPR017778">
    <property type="entry name" value="ABC_transptr_urea_perm_UrtC"/>
</dbReference>
<comment type="caution">
    <text evidence="8">The sequence shown here is derived from an EMBL/GenBank/DDBJ whole genome shotgun (WGS) entry which is preliminary data.</text>
</comment>
<sequence>MTETTQNPVTAPANILHPSGYLRRNPSVLWFLLGLAVLTLAVTLLSPAYGGGGISTSFVKTLGKTLCLCLAALAMDIVWGYTGILSLGHMAFFALGGYMIGQWLMYARTQEIVLQSLVAGPLPPTAEEIAQGVGSQIFGVVGGSDIPLIWGFAHSLPLQLALVVLVPGLLALIFGWLAFRSRVTGVYLSILTQAMTLALSLYLFQNDSGLRGNNGLSGLQNLPGLADVSQDFLSVWFFWASALMLALAYLLLSAVVSGKMGSVLRAIRDDEARVRFLGYPVEGYKLFVFVVTAILCGIAGALYYPQAGIINPAELAPIASIYLAVWVAIGGRGRLYGAVIGAAFVSLLSSWFTGGRAPSIPLGVYTIDWVDWWQVLLGLSFVAVTLWAPKGIGGVFDRFQGLHSPDRKGQPLGPDAGSLQESEAVE</sequence>
<comment type="subcellular location">
    <subcellularLocation>
        <location evidence="1">Cell membrane</location>
        <topology evidence="1">Multi-pass membrane protein</topology>
    </subcellularLocation>
</comment>
<dbReference type="InterPro" id="IPR043428">
    <property type="entry name" value="LivM-like"/>
</dbReference>
<evidence type="ECO:0000256" key="2">
    <source>
        <dbReference type="ARBA" id="ARBA00022475"/>
    </source>
</evidence>
<evidence type="ECO:0000256" key="6">
    <source>
        <dbReference type="SAM" id="MobiDB-lite"/>
    </source>
</evidence>
<dbReference type="InterPro" id="IPR001851">
    <property type="entry name" value="ABC_transp_permease"/>
</dbReference>
<feature type="transmembrane region" description="Helical" evidence="7">
    <location>
        <begin position="335"/>
        <end position="352"/>
    </location>
</feature>
<organism evidence="8 9">
    <name type="scientific">Gemmobacter lanyuensis</name>
    <dbReference type="NCBI Taxonomy" id="1054497"/>
    <lineage>
        <taxon>Bacteria</taxon>
        <taxon>Pseudomonadati</taxon>
        <taxon>Pseudomonadota</taxon>
        <taxon>Alphaproteobacteria</taxon>
        <taxon>Rhodobacterales</taxon>
        <taxon>Paracoccaceae</taxon>
        <taxon>Gemmobacter</taxon>
    </lineage>
</organism>
<feature type="transmembrane region" description="Helical" evidence="7">
    <location>
        <begin position="186"/>
        <end position="204"/>
    </location>
</feature>
<keyword evidence="2" id="KW-1003">Cell membrane</keyword>
<feature type="transmembrane region" description="Helical" evidence="7">
    <location>
        <begin position="28"/>
        <end position="49"/>
    </location>
</feature>
<evidence type="ECO:0000256" key="5">
    <source>
        <dbReference type="ARBA" id="ARBA00023136"/>
    </source>
</evidence>
<dbReference type="NCBIfam" id="TIGR03408">
    <property type="entry name" value="urea_trans_UrtC"/>
    <property type="match status" value="1"/>
</dbReference>
<dbReference type="PANTHER" id="PTHR30482:SF4">
    <property type="entry name" value="SLR1201 PROTEIN"/>
    <property type="match status" value="1"/>
</dbReference>
<name>A0A918J3D0_9RHOB</name>
<feature type="transmembrane region" description="Helical" evidence="7">
    <location>
        <begin position="87"/>
        <end position="106"/>
    </location>
</feature>
<feature type="transmembrane region" description="Helical" evidence="7">
    <location>
        <begin position="283"/>
        <end position="303"/>
    </location>
</feature>
<reference evidence="8" key="2">
    <citation type="submission" date="2020-09" db="EMBL/GenBank/DDBJ databases">
        <authorList>
            <person name="Sun Q."/>
            <person name="Kim S."/>
        </authorList>
    </citation>
    <scope>NUCLEOTIDE SEQUENCE</scope>
    <source>
        <strain evidence="8">KCTC 23714</strain>
    </source>
</reference>
<evidence type="ECO:0000256" key="4">
    <source>
        <dbReference type="ARBA" id="ARBA00022989"/>
    </source>
</evidence>
<protein>
    <submittedName>
        <fullName evidence="8">Urea ABC transporter permease subunit UrtC</fullName>
    </submittedName>
</protein>
<keyword evidence="3 7" id="KW-0812">Transmembrane</keyword>
<feature type="region of interest" description="Disordered" evidence="6">
    <location>
        <begin position="405"/>
        <end position="426"/>
    </location>
</feature>
<dbReference type="Pfam" id="PF02653">
    <property type="entry name" value="BPD_transp_2"/>
    <property type="match status" value="1"/>
</dbReference>
<feature type="transmembrane region" description="Helical" evidence="7">
    <location>
        <begin position="372"/>
        <end position="389"/>
    </location>
</feature>
<evidence type="ECO:0000256" key="3">
    <source>
        <dbReference type="ARBA" id="ARBA00022692"/>
    </source>
</evidence>
<keyword evidence="9" id="KW-1185">Reference proteome</keyword>
<accession>A0A918J3D0</accession>
<dbReference type="GO" id="GO:0015658">
    <property type="term" value="F:branched-chain amino acid transmembrane transporter activity"/>
    <property type="evidence" value="ECO:0007669"/>
    <property type="project" value="InterPro"/>
</dbReference>
<evidence type="ECO:0000256" key="1">
    <source>
        <dbReference type="ARBA" id="ARBA00004651"/>
    </source>
</evidence>
<feature type="transmembrane region" description="Helical" evidence="7">
    <location>
        <begin position="309"/>
        <end position="328"/>
    </location>
</feature>
<dbReference type="CDD" id="cd06581">
    <property type="entry name" value="TM_PBP1_LivM_like"/>
    <property type="match status" value="1"/>
</dbReference>